<evidence type="ECO:0000256" key="1">
    <source>
        <dbReference type="ARBA" id="ARBA00022988"/>
    </source>
</evidence>
<dbReference type="PIRSF" id="PIRSF009467">
    <property type="entry name" value="Ureas_acces_UreF"/>
    <property type="match status" value="1"/>
</dbReference>
<name>A0A1L9QSZ2_9CYAN</name>
<dbReference type="GO" id="GO:0016151">
    <property type="term" value="F:nickel cation binding"/>
    <property type="evidence" value="ECO:0007669"/>
    <property type="project" value="UniProtKB-UniRule"/>
</dbReference>
<keyword evidence="2 3" id="KW-0143">Chaperone</keyword>
<keyword evidence="5" id="KW-1185">Reference proteome</keyword>
<proteinExistence type="inferred from homology"/>
<dbReference type="AlphaFoldDB" id="A0A1L9QSZ2"/>
<dbReference type="HAMAP" id="MF_01385">
    <property type="entry name" value="UreF"/>
    <property type="match status" value="1"/>
</dbReference>
<accession>A0A1L9QSZ2</accession>
<dbReference type="Proteomes" id="UP000183940">
    <property type="component" value="Unassembled WGS sequence"/>
</dbReference>
<evidence type="ECO:0000313" key="4">
    <source>
        <dbReference type="EMBL" id="OJJ25778.1"/>
    </source>
</evidence>
<reference evidence="4" key="1">
    <citation type="submission" date="2016-10" db="EMBL/GenBank/DDBJ databases">
        <title>CRISPR-Cas defence system in Roseofilum reptotaenium: evidence of a bacteriophage-cyanobacterium arms race in the coral black band disease.</title>
        <authorList>
            <person name="Buerger P."/>
            <person name="Wood-Charlson E.M."/>
            <person name="Weynberg K.D."/>
            <person name="Willis B."/>
            <person name="Van Oppen M.J."/>
        </authorList>
    </citation>
    <scope>NUCLEOTIDE SEQUENCE [LARGE SCALE GENOMIC DNA]</scope>
    <source>
        <strain evidence="4">AO1-A</strain>
    </source>
</reference>
<comment type="subunit">
    <text evidence="3">UreD, UreF and UreG form a complex that acts as a GTP-hydrolysis-dependent molecular chaperone, activating the urease apoprotein by helping to assemble the nickel containing metallocenter of UreC. The UreE protein probably delivers the nickel.</text>
</comment>
<dbReference type="STRING" id="1925591.BI308_09650"/>
<dbReference type="GO" id="GO:0005737">
    <property type="term" value="C:cytoplasm"/>
    <property type="evidence" value="ECO:0007669"/>
    <property type="project" value="UniProtKB-SubCell"/>
</dbReference>
<evidence type="ECO:0000256" key="3">
    <source>
        <dbReference type="HAMAP-Rule" id="MF_01385"/>
    </source>
</evidence>
<comment type="caution">
    <text evidence="4">The sequence shown here is derived from an EMBL/GenBank/DDBJ whole genome shotgun (WGS) entry which is preliminary data.</text>
</comment>
<gene>
    <name evidence="3" type="primary">ureF</name>
    <name evidence="4" type="ORF">BI308_09650</name>
</gene>
<organism evidence="4 5">
    <name type="scientific">Roseofilum reptotaenium AO1-A</name>
    <dbReference type="NCBI Taxonomy" id="1925591"/>
    <lineage>
        <taxon>Bacteria</taxon>
        <taxon>Bacillati</taxon>
        <taxon>Cyanobacteriota</taxon>
        <taxon>Cyanophyceae</taxon>
        <taxon>Desertifilales</taxon>
        <taxon>Desertifilaceae</taxon>
        <taxon>Roseofilum</taxon>
    </lineage>
</organism>
<comment type="similarity">
    <text evidence="3">Belongs to the UreF family.</text>
</comment>
<keyword evidence="1 3" id="KW-0996">Nickel insertion</keyword>
<keyword evidence="3" id="KW-0963">Cytoplasm</keyword>
<dbReference type="InterPro" id="IPR038277">
    <property type="entry name" value="UreF_sf"/>
</dbReference>
<comment type="function">
    <text evidence="3">Required for maturation of urease via the functional incorporation of the urease nickel metallocenter.</text>
</comment>
<comment type="subcellular location">
    <subcellularLocation>
        <location evidence="3">Cytoplasm</location>
    </subcellularLocation>
</comment>
<sequence>MQDSVLLSLLQLASPTLPVGAYSYSEGLETLVEQGKITDETALEQWLRDGLRLGSIRLDGAALIRGGEAMQKQDYATLRYWNHWLLATRETEELRQQTVQMGRSLGLLLQTLVPDLAPILQELGPEWSYPLVFAIAAQSWQISPANALLAYLQSWVSNLITAGVKLIPLGQTTGQKLLLELHPHITAIVPEILALEDDNLYSCSWGFSLYCMAHETQYTRLFRS</sequence>
<dbReference type="PANTHER" id="PTHR33620">
    <property type="entry name" value="UREASE ACCESSORY PROTEIN F"/>
    <property type="match status" value="1"/>
</dbReference>
<dbReference type="Pfam" id="PF01730">
    <property type="entry name" value="UreF"/>
    <property type="match status" value="1"/>
</dbReference>
<dbReference type="EMBL" id="MLAW01000013">
    <property type="protein sequence ID" value="OJJ25778.1"/>
    <property type="molecule type" value="Genomic_DNA"/>
</dbReference>
<evidence type="ECO:0000313" key="5">
    <source>
        <dbReference type="Proteomes" id="UP000183940"/>
    </source>
</evidence>
<evidence type="ECO:0000256" key="2">
    <source>
        <dbReference type="ARBA" id="ARBA00023186"/>
    </source>
</evidence>
<dbReference type="Gene3D" id="1.10.4190.10">
    <property type="entry name" value="Urease accessory protein UreF"/>
    <property type="match status" value="1"/>
</dbReference>
<protein>
    <recommendedName>
        <fullName evidence="3">Urease accessory protein UreF</fullName>
    </recommendedName>
</protein>
<dbReference type="PANTHER" id="PTHR33620:SF1">
    <property type="entry name" value="UREASE ACCESSORY PROTEIN F"/>
    <property type="match status" value="1"/>
</dbReference>
<dbReference type="InterPro" id="IPR002639">
    <property type="entry name" value="UreF"/>
</dbReference>